<organism evidence="3 4">
    <name type="scientific">Ichthyophthirius multifiliis</name>
    <name type="common">White spot disease agent</name>
    <name type="synonym">Ich</name>
    <dbReference type="NCBI Taxonomy" id="5932"/>
    <lineage>
        <taxon>Eukaryota</taxon>
        <taxon>Sar</taxon>
        <taxon>Alveolata</taxon>
        <taxon>Ciliophora</taxon>
        <taxon>Intramacronucleata</taxon>
        <taxon>Oligohymenophorea</taxon>
        <taxon>Hymenostomatida</taxon>
        <taxon>Ophryoglenina</taxon>
        <taxon>Ichthyophthirius</taxon>
    </lineage>
</organism>
<protein>
    <recommendedName>
        <fullName evidence="1">Casein kinase I</fullName>
    </recommendedName>
</protein>
<evidence type="ECO:0000256" key="1">
    <source>
        <dbReference type="ARBA" id="ARBA00023860"/>
    </source>
</evidence>
<feature type="domain" description="Protein kinase" evidence="2">
    <location>
        <begin position="1"/>
        <end position="160"/>
    </location>
</feature>
<dbReference type="PANTHER" id="PTHR11909">
    <property type="entry name" value="CASEIN KINASE-RELATED"/>
    <property type="match status" value="1"/>
</dbReference>
<sequence length="198" mass="23854">MIGRKEEKNLIFLIDFGLAKNFLKKDGTHIPFQNNVGLIGTTRYTSIQSHLGNEQSRKDDLESLGYCLIYLFNGTLPWIDLKQLCKGMPFEFNKYMIYVKNLSFTEEPNYNFIKNLFRVLFLELKYEYDDKFDWIIQDYKNISSEDKQCMHNLEITGKFVRRKFEENIMKNDDENIMQNDEEEKKIDENMKQKRFQQF</sequence>
<dbReference type="InterPro" id="IPR000719">
    <property type="entry name" value="Prot_kinase_dom"/>
</dbReference>
<evidence type="ECO:0000259" key="2">
    <source>
        <dbReference type="PROSITE" id="PS50011"/>
    </source>
</evidence>
<dbReference type="OMA" id="VICILKE"/>
<name>G0QJF5_ICHMU</name>
<dbReference type="InterPro" id="IPR011009">
    <property type="entry name" value="Kinase-like_dom_sf"/>
</dbReference>
<dbReference type="OrthoDB" id="5800476at2759"/>
<dbReference type="STRING" id="857967.G0QJF5"/>
<dbReference type="PROSITE" id="PS50011">
    <property type="entry name" value="PROTEIN_KINASE_DOM"/>
    <property type="match status" value="1"/>
</dbReference>
<accession>G0QJF5</accession>
<dbReference type="GO" id="GO:0005524">
    <property type="term" value="F:ATP binding"/>
    <property type="evidence" value="ECO:0007669"/>
    <property type="project" value="InterPro"/>
</dbReference>
<proteinExistence type="predicted"/>
<dbReference type="InParanoid" id="G0QJF5"/>
<dbReference type="EMBL" id="GL983065">
    <property type="protein sequence ID" value="EGR34642.1"/>
    <property type="molecule type" value="Genomic_DNA"/>
</dbReference>
<dbReference type="Proteomes" id="UP000008983">
    <property type="component" value="Unassembled WGS sequence"/>
</dbReference>
<dbReference type="SUPFAM" id="SSF56112">
    <property type="entry name" value="Protein kinase-like (PK-like)"/>
    <property type="match status" value="1"/>
</dbReference>
<reference evidence="3 4" key="1">
    <citation type="submission" date="2011-07" db="EMBL/GenBank/DDBJ databases">
        <authorList>
            <person name="Coyne R."/>
            <person name="Brami D."/>
            <person name="Johnson J."/>
            <person name="Hostetler J."/>
            <person name="Hannick L."/>
            <person name="Clark T."/>
            <person name="Cassidy-Hanley D."/>
            <person name="Inman J."/>
        </authorList>
    </citation>
    <scope>NUCLEOTIDE SEQUENCE [LARGE SCALE GENOMIC DNA]</scope>
    <source>
        <strain evidence="3 4">G5</strain>
    </source>
</reference>
<keyword evidence="4" id="KW-1185">Reference proteome</keyword>
<dbReference type="GeneID" id="14910842"/>
<gene>
    <name evidence="3" type="ORF">IMG5_005080</name>
</gene>
<dbReference type="Gene3D" id="1.10.510.10">
    <property type="entry name" value="Transferase(Phosphotransferase) domain 1"/>
    <property type="match status" value="1"/>
</dbReference>
<dbReference type="InterPro" id="IPR050235">
    <property type="entry name" value="CK1_Ser-Thr_kinase"/>
</dbReference>
<evidence type="ECO:0000313" key="3">
    <source>
        <dbReference type="EMBL" id="EGR34642.1"/>
    </source>
</evidence>
<dbReference type="AlphaFoldDB" id="G0QJF5"/>
<evidence type="ECO:0000313" key="4">
    <source>
        <dbReference type="Proteomes" id="UP000008983"/>
    </source>
</evidence>
<dbReference type="RefSeq" id="XP_004039946.1">
    <property type="nucleotide sequence ID" value="XM_004039898.1"/>
</dbReference>
<dbReference type="eggNOG" id="KOG1164">
    <property type="taxonomic scope" value="Eukaryota"/>
</dbReference>
<dbReference type="GO" id="GO:0004672">
    <property type="term" value="F:protein kinase activity"/>
    <property type="evidence" value="ECO:0007669"/>
    <property type="project" value="InterPro"/>
</dbReference>